<accession>A0A0E2B7B8</accession>
<dbReference type="Proteomes" id="UP000006253">
    <property type="component" value="Unassembled WGS sequence"/>
</dbReference>
<evidence type="ECO:0000313" key="1">
    <source>
        <dbReference type="EMBL" id="EKO17216.1"/>
    </source>
</evidence>
<protein>
    <submittedName>
        <fullName evidence="1">Uncharacterized protein</fullName>
    </submittedName>
</protein>
<comment type="caution">
    <text evidence="1">The sequence shown here is derived from an EMBL/GenBank/DDBJ whole genome shotgun (WGS) entry which is preliminary data.</text>
</comment>
<evidence type="ECO:0000313" key="2">
    <source>
        <dbReference type="Proteomes" id="UP000006253"/>
    </source>
</evidence>
<dbReference type="AlphaFoldDB" id="A0A0E2B7B8"/>
<proteinExistence type="predicted"/>
<dbReference type="NCBIfam" id="NF047571">
    <property type="entry name" value="LIC13212_fam"/>
    <property type="match status" value="1"/>
</dbReference>
<dbReference type="GeneID" id="61143078"/>
<organism evidence="1 2">
    <name type="scientific">Leptospira kirschneri str. H1</name>
    <dbReference type="NCBI Taxonomy" id="1049966"/>
    <lineage>
        <taxon>Bacteria</taxon>
        <taxon>Pseudomonadati</taxon>
        <taxon>Spirochaetota</taxon>
        <taxon>Spirochaetia</taxon>
        <taxon>Leptospirales</taxon>
        <taxon>Leptospiraceae</taxon>
        <taxon>Leptospira</taxon>
    </lineage>
</organism>
<dbReference type="EMBL" id="AHMY02000011">
    <property type="protein sequence ID" value="EKO17216.1"/>
    <property type="molecule type" value="Genomic_DNA"/>
</dbReference>
<name>A0A0E2B7B8_9LEPT</name>
<reference evidence="1 2" key="1">
    <citation type="submission" date="2012-10" db="EMBL/GenBank/DDBJ databases">
        <authorList>
            <person name="Harkins D.M."/>
            <person name="Durkin A.S."/>
            <person name="Brinkac L.M."/>
            <person name="Selengut J.D."/>
            <person name="Sanka R."/>
            <person name="DePew J."/>
            <person name="Purushe J."/>
            <person name="Peacock S.J."/>
            <person name="Thaipadungpanit J."/>
            <person name="Wuthiekanun V.W."/>
            <person name="Day N.P."/>
            <person name="Vinetz J.M."/>
            <person name="Sutton G.G."/>
            <person name="Nelson W.C."/>
            <person name="Fouts D.E."/>
        </authorList>
    </citation>
    <scope>NUCLEOTIDE SEQUENCE [LARGE SCALE GENOMIC DNA]</scope>
    <source>
        <strain evidence="1 2">H1</strain>
    </source>
</reference>
<sequence>MNIRIFSFLIILTIFGLGAAPNKVLTLEEKEELRQIETVRKGGFTDIEVDNLHASIAGNILKINNLLGNETYKKALRYIEDEPREAAKFLFQDKENKQYLQLDLGLGQSFADYPKTYLYQSKIYIYPGTDGKSLEKIILQFKRTNAKGEVFIREMRRLINNSPKGPTFLGDGKRTPNNNSEILLEFFSSHDTDFLWPDNPIQPVPASVTTKLNEAVNPLPYNKQKQIILQYKRYLRKVDKMVSLRLHTMELDQKMMISKMLEFQ</sequence>
<gene>
    <name evidence="1" type="ORF">LEP1GSC081_2357</name>
</gene>
<dbReference type="RefSeq" id="WP_001026144.1">
    <property type="nucleotide sequence ID" value="NZ_AHMY02000011.1"/>
</dbReference>